<dbReference type="InterPro" id="IPR036942">
    <property type="entry name" value="Beta-barrel_TonB_sf"/>
</dbReference>
<protein>
    <submittedName>
        <fullName evidence="14">TonB-dependent receptor</fullName>
    </submittedName>
</protein>
<evidence type="ECO:0000256" key="2">
    <source>
        <dbReference type="ARBA" id="ARBA00022448"/>
    </source>
</evidence>
<evidence type="ECO:0000256" key="6">
    <source>
        <dbReference type="ARBA" id="ARBA00023004"/>
    </source>
</evidence>
<evidence type="ECO:0000256" key="4">
    <source>
        <dbReference type="ARBA" id="ARBA00022496"/>
    </source>
</evidence>
<dbReference type="Pfam" id="PF07715">
    <property type="entry name" value="Plug"/>
    <property type="match status" value="1"/>
</dbReference>
<dbReference type="SUPFAM" id="SSF56935">
    <property type="entry name" value="Porins"/>
    <property type="match status" value="1"/>
</dbReference>
<keyword evidence="14" id="KW-0675">Receptor</keyword>
<dbReference type="Gene3D" id="3.55.50.30">
    <property type="match status" value="1"/>
</dbReference>
<proteinExistence type="inferred from homology"/>
<keyword evidence="9 11" id="KW-0472">Membrane</keyword>
<keyword evidence="10" id="KW-0998">Cell outer membrane</keyword>
<feature type="region of interest" description="Disordered" evidence="12">
    <location>
        <begin position="64"/>
        <end position="86"/>
    </location>
</feature>
<dbReference type="EMBL" id="NWBU01000016">
    <property type="protein sequence ID" value="PTQ08280.1"/>
    <property type="molecule type" value="Genomic_DNA"/>
</dbReference>
<gene>
    <name evidence="14" type="ORF">CLG96_16035</name>
</gene>
<keyword evidence="7" id="KW-0406">Ion transport</keyword>
<dbReference type="Pfam" id="PF00593">
    <property type="entry name" value="TonB_dep_Rec_b-barrel"/>
    <property type="match status" value="1"/>
</dbReference>
<comment type="subcellular location">
    <subcellularLocation>
        <location evidence="1">Cell outer membrane</location>
        <topology evidence="1">Multi-pass membrane protein</topology>
    </subcellularLocation>
</comment>
<name>A0A2T5FUS7_9SPHN</name>
<reference evidence="14 15" key="1">
    <citation type="submission" date="2017-09" db="EMBL/GenBank/DDBJ databases">
        <title>Sphingomonas panjinensis sp.nov., isolated from oil-contaminated soil.</title>
        <authorList>
            <person name="Wang L."/>
            <person name="Chen L."/>
        </authorList>
    </citation>
    <scope>NUCLEOTIDE SEQUENCE [LARGE SCALE GENOMIC DNA]</scope>
    <source>
        <strain evidence="14 15">FW-11</strain>
    </source>
</reference>
<dbReference type="AlphaFoldDB" id="A0A2T5FUS7"/>
<keyword evidence="2" id="KW-0813">Transport</keyword>
<feature type="domain" description="Secretin/TonB short N-terminal" evidence="13">
    <location>
        <begin position="14"/>
        <end position="65"/>
    </location>
</feature>
<keyword evidence="8 11" id="KW-0798">TonB box</keyword>
<dbReference type="PANTHER" id="PTHR32552:SF81">
    <property type="entry name" value="TONB-DEPENDENT OUTER MEMBRANE RECEPTOR"/>
    <property type="match status" value="1"/>
</dbReference>
<keyword evidence="15" id="KW-1185">Reference proteome</keyword>
<evidence type="ECO:0000256" key="3">
    <source>
        <dbReference type="ARBA" id="ARBA00022452"/>
    </source>
</evidence>
<comment type="similarity">
    <text evidence="11">Belongs to the TonB-dependent receptor family.</text>
</comment>
<comment type="caution">
    <text evidence="14">The sequence shown here is derived from an EMBL/GenBank/DDBJ whole genome shotgun (WGS) entry which is preliminary data.</text>
</comment>
<evidence type="ECO:0000256" key="10">
    <source>
        <dbReference type="ARBA" id="ARBA00023237"/>
    </source>
</evidence>
<feature type="compositionally biased region" description="Pro residues" evidence="12">
    <location>
        <begin position="65"/>
        <end position="84"/>
    </location>
</feature>
<dbReference type="OrthoDB" id="9760333at2"/>
<keyword evidence="6" id="KW-0408">Iron</keyword>
<keyword evidence="4" id="KW-0410">Iron transport</keyword>
<sequence>MREAMVALGRQTGVSISVADAGLWRQRVPAVRGHLSVADALRRMLDGSGATFAAIAPGVWRVMRQPPPPPRLRPAPHPAPPPTEDAPATEIVVTASKRDMRLGDYPGVVNLIDGNALVFGGEGGTEAISRRLASVSSTHLGAGRNKLFIRGIADSSFTGPTQATVGQYLGDMRLNYNAPDPDLRLYDVASVEVLEGPQGTLYGAGSLGGIIRVRRNDPDPDRFAATLSAGIATTAHGAESGDAGAMLNLPLLHERIGLRAVGYAVSDGGYIDDRARGLDDINRTRTLGGRATLRALAGESWTIDIGGTFQRINGEDSQYADLDGPSLSRESLVAQDFHSRYALGDLVVTGTWDDLIFRSSTGIVRQRLSESYDATQPDGPPSLFRQRNRTSLVSTENRLSRAMQDGLGWVVGTSFIHNSARLTRSLGSIGRPRPATGVRNEIDELTLYGEATVALRPGLALTGGGRITHARLSGAGLDVAPEIALTRAGVQADRRETILLPSFAISAHALPGLIFFGRYQKGFRPGGLAISDDFVRRFRNDSIATLESGVRYGAPGRSRFDFAASMAYTRWNNVQADFVDGSGLPTTANIGNGRIYSLDARAGWRPLPNLGLELAAVLNEGKLTDPTPAFRLATLATLSHLPNVAQLAARAGLDYRAMLSDALDMRLSASARYVGKSRLGVGPVLGAAQGDYLDSALTLRIGRPDLGLTLGATNLFDTVGNRFALGSPFDLSRKEAITPLRPRTIRLGIDRRF</sequence>
<dbReference type="PANTHER" id="PTHR32552">
    <property type="entry name" value="FERRICHROME IRON RECEPTOR-RELATED"/>
    <property type="match status" value="1"/>
</dbReference>
<evidence type="ECO:0000256" key="9">
    <source>
        <dbReference type="ARBA" id="ARBA00023136"/>
    </source>
</evidence>
<evidence type="ECO:0000256" key="1">
    <source>
        <dbReference type="ARBA" id="ARBA00004571"/>
    </source>
</evidence>
<evidence type="ECO:0000256" key="7">
    <source>
        <dbReference type="ARBA" id="ARBA00023065"/>
    </source>
</evidence>
<evidence type="ECO:0000256" key="11">
    <source>
        <dbReference type="RuleBase" id="RU003357"/>
    </source>
</evidence>
<accession>A0A2T5FUS7</accession>
<dbReference type="InterPro" id="IPR011662">
    <property type="entry name" value="Secretin/TonB_short_N"/>
</dbReference>
<evidence type="ECO:0000313" key="15">
    <source>
        <dbReference type="Proteomes" id="UP000244162"/>
    </source>
</evidence>
<evidence type="ECO:0000256" key="5">
    <source>
        <dbReference type="ARBA" id="ARBA00022692"/>
    </source>
</evidence>
<dbReference type="Proteomes" id="UP000244162">
    <property type="component" value="Unassembled WGS sequence"/>
</dbReference>
<dbReference type="InterPro" id="IPR039426">
    <property type="entry name" value="TonB-dep_rcpt-like"/>
</dbReference>
<dbReference type="GO" id="GO:0006826">
    <property type="term" value="P:iron ion transport"/>
    <property type="evidence" value="ECO:0007669"/>
    <property type="project" value="UniProtKB-KW"/>
</dbReference>
<evidence type="ECO:0000313" key="14">
    <source>
        <dbReference type="EMBL" id="PTQ08280.1"/>
    </source>
</evidence>
<dbReference type="InterPro" id="IPR000531">
    <property type="entry name" value="Beta-barrel_TonB"/>
</dbReference>
<evidence type="ECO:0000256" key="8">
    <source>
        <dbReference type="ARBA" id="ARBA00023077"/>
    </source>
</evidence>
<dbReference type="Gene3D" id="2.40.170.20">
    <property type="entry name" value="TonB-dependent receptor, beta-barrel domain"/>
    <property type="match status" value="1"/>
</dbReference>
<keyword evidence="3" id="KW-1134">Transmembrane beta strand</keyword>
<dbReference type="GO" id="GO:0009279">
    <property type="term" value="C:cell outer membrane"/>
    <property type="evidence" value="ECO:0007669"/>
    <property type="project" value="UniProtKB-SubCell"/>
</dbReference>
<evidence type="ECO:0000259" key="13">
    <source>
        <dbReference type="SMART" id="SM00965"/>
    </source>
</evidence>
<organism evidence="14 15">
    <name type="scientific">Sphingomonas oleivorans</name>
    <dbReference type="NCBI Taxonomy" id="1735121"/>
    <lineage>
        <taxon>Bacteria</taxon>
        <taxon>Pseudomonadati</taxon>
        <taxon>Pseudomonadota</taxon>
        <taxon>Alphaproteobacteria</taxon>
        <taxon>Sphingomonadales</taxon>
        <taxon>Sphingomonadaceae</taxon>
        <taxon>Sphingomonas</taxon>
    </lineage>
</organism>
<evidence type="ECO:0000256" key="12">
    <source>
        <dbReference type="SAM" id="MobiDB-lite"/>
    </source>
</evidence>
<keyword evidence="5" id="KW-0812">Transmembrane</keyword>
<dbReference type="InterPro" id="IPR012910">
    <property type="entry name" value="Plug_dom"/>
</dbReference>
<dbReference type="SMART" id="SM00965">
    <property type="entry name" value="STN"/>
    <property type="match status" value="1"/>
</dbReference>